<proteinExistence type="predicted"/>
<evidence type="ECO:0000313" key="1">
    <source>
        <dbReference type="EMBL" id="KAA8889693.1"/>
    </source>
</evidence>
<keyword evidence="2" id="KW-1185">Reference proteome</keyword>
<name>A0A5N0EL19_9NOCA</name>
<sequence>MARRHGVVAWFNPEKGFGFIRRVLRLPRPVTVLRVTDRYSS</sequence>
<comment type="caution">
    <text evidence="1">The sequence shown here is derived from an EMBL/GenBank/DDBJ whole genome shotgun (WGS) entry which is preliminary data.</text>
</comment>
<accession>A0A5N0EL19</accession>
<reference evidence="1 2" key="1">
    <citation type="submission" date="2019-09" db="EMBL/GenBank/DDBJ databases">
        <authorList>
            <person name="Wang X."/>
        </authorList>
    </citation>
    <scope>NUCLEOTIDE SEQUENCE [LARGE SCALE GENOMIC DNA]</scope>
    <source>
        <strain evidence="1 2">CICC 11023</strain>
    </source>
</reference>
<dbReference type="SUPFAM" id="SSF50249">
    <property type="entry name" value="Nucleic acid-binding proteins"/>
    <property type="match status" value="1"/>
</dbReference>
<evidence type="ECO:0000313" key="2">
    <source>
        <dbReference type="Proteomes" id="UP000323876"/>
    </source>
</evidence>
<dbReference type="AlphaFoldDB" id="A0A5N0EL19"/>
<dbReference type="InterPro" id="IPR012340">
    <property type="entry name" value="NA-bd_OB-fold"/>
</dbReference>
<dbReference type="Proteomes" id="UP000323876">
    <property type="component" value="Unassembled WGS sequence"/>
</dbReference>
<organism evidence="1 2">
    <name type="scientific">Nocardia colli</name>
    <dbReference type="NCBI Taxonomy" id="2545717"/>
    <lineage>
        <taxon>Bacteria</taxon>
        <taxon>Bacillati</taxon>
        <taxon>Actinomycetota</taxon>
        <taxon>Actinomycetes</taxon>
        <taxon>Mycobacteriales</taxon>
        <taxon>Nocardiaceae</taxon>
        <taxon>Nocardia</taxon>
    </lineage>
</organism>
<dbReference type="Gene3D" id="2.40.50.140">
    <property type="entry name" value="Nucleic acid-binding proteins"/>
    <property type="match status" value="1"/>
</dbReference>
<protein>
    <submittedName>
        <fullName evidence="1">Uncharacterized protein</fullName>
    </submittedName>
</protein>
<gene>
    <name evidence="1" type="ORF">F3087_11365</name>
</gene>
<dbReference type="EMBL" id="VXLC01000003">
    <property type="protein sequence ID" value="KAA8889693.1"/>
    <property type="molecule type" value="Genomic_DNA"/>
</dbReference>